<feature type="signal peptide" evidence="1">
    <location>
        <begin position="1"/>
        <end position="24"/>
    </location>
</feature>
<proteinExistence type="predicted"/>
<gene>
    <name evidence="2" type="ORF">OUZ56_015547</name>
</gene>
<organism evidence="2 3">
    <name type="scientific">Daphnia magna</name>
    <dbReference type="NCBI Taxonomy" id="35525"/>
    <lineage>
        <taxon>Eukaryota</taxon>
        <taxon>Metazoa</taxon>
        <taxon>Ecdysozoa</taxon>
        <taxon>Arthropoda</taxon>
        <taxon>Crustacea</taxon>
        <taxon>Branchiopoda</taxon>
        <taxon>Diplostraca</taxon>
        <taxon>Cladocera</taxon>
        <taxon>Anomopoda</taxon>
        <taxon>Daphniidae</taxon>
        <taxon>Daphnia</taxon>
    </lineage>
</organism>
<comment type="caution">
    <text evidence="2">The sequence shown here is derived from an EMBL/GenBank/DDBJ whole genome shotgun (WGS) entry which is preliminary data.</text>
</comment>
<evidence type="ECO:0000313" key="2">
    <source>
        <dbReference type="EMBL" id="KAK4026545.1"/>
    </source>
</evidence>
<accession>A0ABR0ANC0</accession>
<dbReference type="Proteomes" id="UP001234178">
    <property type="component" value="Unassembled WGS sequence"/>
</dbReference>
<sequence>MKPTLFMCVIVGLILMMSSVRSTAQKVETKILEEPGLQVAERNIVAQITNVGNRNCPWRSFRFFVLTSSVHSAPQEDKIVFPPETVWGQPPPIPAFEIVSFTGRQCPSGYFRDFLGKCRKSF</sequence>
<keyword evidence="3" id="KW-1185">Reference proteome</keyword>
<protein>
    <submittedName>
        <fullName evidence="2">Uncharacterized protein</fullName>
    </submittedName>
</protein>
<evidence type="ECO:0000313" key="3">
    <source>
        <dbReference type="Proteomes" id="UP001234178"/>
    </source>
</evidence>
<evidence type="ECO:0000256" key="1">
    <source>
        <dbReference type="SAM" id="SignalP"/>
    </source>
</evidence>
<dbReference type="EMBL" id="JAOYFB010000038">
    <property type="protein sequence ID" value="KAK4026545.1"/>
    <property type="molecule type" value="Genomic_DNA"/>
</dbReference>
<reference evidence="2 3" key="1">
    <citation type="journal article" date="2023" name="Nucleic Acids Res.">
        <title>The hologenome of Daphnia magna reveals possible DNA methylation and microbiome-mediated evolution of the host genome.</title>
        <authorList>
            <person name="Chaturvedi A."/>
            <person name="Li X."/>
            <person name="Dhandapani V."/>
            <person name="Marshall H."/>
            <person name="Kissane S."/>
            <person name="Cuenca-Cambronero M."/>
            <person name="Asole G."/>
            <person name="Calvet F."/>
            <person name="Ruiz-Romero M."/>
            <person name="Marangio P."/>
            <person name="Guigo R."/>
            <person name="Rago D."/>
            <person name="Mirbahai L."/>
            <person name="Eastwood N."/>
            <person name="Colbourne J.K."/>
            <person name="Zhou J."/>
            <person name="Mallon E."/>
            <person name="Orsini L."/>
        </authorList>
    </citation>
    <scope>NUCLEOTIDE SEQUENCE [LARGE SCALE GENOMIC DNA]</scope>
    <source>
        <strain evidence="2">LRV0_1</strain>
    </source>
</reference>
<name>A0ABR0ANC0_9CRUS</name>
<keyword evidence="1" id="KW-0732">Signal</keyword>
<feature type="chain" id="PRO_5045089527" evidence="1">
    <location>
        <begin position="25"/>
        <end position="122"/>
    </location>
</feature>